<dbReference type="Proteomes" id="UP001293254">
    <property type="component" value="Unassembled WGS sequence"/>
</dbReference>
<evidence type="ECO:0000259" key="2">
    <source>
        <dbReference type="Pfam" id="PF22936"/>
    </source>
</evidence>
<dbReference type="InterPro" id="IPR054722">
    <property type="entry name" value="PolX-like_BBD"/>
</dbReference>
<evidence type="ECO:0000256" key="1">
    <source>
        <dbReference type="SAM" id="MobiDB-lite"/>
    </source>
</evidence>
<feature type="domain" description="Retrovirus-related Pol polyprotein from transposon TNT 1-94-like beta-barrel" evidence="2">
    <location>
        <begin position="78"/>
        <end position="158"/>
    </location>
</feature>
<feature type="region of interest" description="Disordered" evidence="1">
    <location>
        <begin position="1"/>
        <end position="30"/>
    </location>
</feature>
<comment type="caution">
    <text evidence="3">The sequence shown here is derived from an EMBL/GenBank/DDBJ whole genome shotgun (WGS) entry which is preliminary data.</text>
</comment>
<evidence type="ECO:0000313" key="4">
    <source>
        <dbReference type="Proteomes" id="UP001293254"/>
    </source>
</evidence>
<name>A0AAE1XPQ9_9LAMI</name>
<keyword evidence="4" id="KW-1185">Reference proteome</keyword>
<dbReference type="PANTHER" id="PTHR47592:SF27">
    <property type="entry name" value="OS08G0421700 PROTEIN"/>
    <property type="match status" value="1"/>
</dbReference>
<organism evidence="3 4">
    <name type="scientific">Sesamum alatum</name>
    <dbReference type="NCBI Taxonomy" id="300844"/>
    <lineage>
        <taxon>Eukaryota</taxon>
        <taxon>Viridiplantae</taxon>
        <taxon>Streptophyta</taxon>
        <taxon>Embryophyta</taxon>
        <taxon>Tracheophyta</taxon>
        <taxon>Spermatophyta</taxon>
        <taxon>Magnoliopsida</taxon>
        <taxon>eudicotyledons</taxon>
        <taxon>Gunneridae</taxon>
        <taxon>Pentapetalae</taxon>
        <taxon>asterids</taxon>
        <taxon>lamiids</taxon>
        <taxon>Lamiales</taxon>
        <taxon>Pedaliaceae</taxon>
        <taxon>Sesamum</taxon>
    </lineage>
</organism>
<protein>
    <submittedName>
        <fullName evidence="3">Retrovirus-related Pol polyprotein from transposon TNT 1-94</fullName>
    </submittedName>
</protein>
<dbReference type="PANTHER" id="PTHR47592">
    <property type="entry name" value="PBF68 PROTEIN"/>
    <property type="match status" value="1"/>
</dbReference>
<reference evidence="3" key="1">
    <citation type="submission" date="2020-06" db="EMBL/GenBank/DDBJ databases">
        <authorList>
            <person name="Li T."/>
            <person name="Hu X."/>
            <person name="Zhang T."/>
            <person name="Song X."/>
            <person name="Zhang H."/>
            <person name="Dai N."/>
            <person name="Sheng W."/>
            <person name="Hou X."/>
            <person name="Wei L."/>
        </authorList>
    </citation>
    <scope>NUCLEOTIDE SEQUENCE</scope>
    <source>
        <strain evidence="3">3651</strain>
        <tissue evidence="3">Leaf</tissue>
    </source>
</reference>
<dbReference type="AlphaFoldDB" id="A0AAE1XPQ9"/>
<dbReference type="EMBL" id="JACGWO010000011">
    <property type="protein sequence ID" value="KAK4415231.1"/>
    <property type="molecule type" value="Genomic_DNA"/>
</dbReference>
<proteinExistence type="predicted"/>
<evidence type="ECO:0000313" key="3">
    <source>
        <dbReference type="EMBL" id="KAK4415231.1"/>
    </source>
</evidence>
<gene>
    <name evidence="3" type="ORF">Salat_2630400</name>
</gene>
<reference evidence="3" key="2">
    <citation type="journal article" date="2024" name="Plant">
        <title>Genomic evolution and insights into agronomic trait innovations of Sesamum species.</title>
        <authorList>
            <person name="Miao H."/>
            <person name="Wang L."/>
            <person name="Qu L."/>
            <person name="Liu H."/>
            <person name="Sun Y."/>
            <person name="Le M."/>
            <person name="Wang Q."/>
            <person name="Wei S."/>
            <person name="Zheng Y."/>
            <person name="Lin W."/>
            <person name="Duan Y."/>
            <person name="Cao H."/>
            <person name="Xiong S."/>
            <person name="Wang X."/>
            <person name="Wei L."/>
            <person name="Li C."/>
            <person name="Ma Q."/>
            <person name="Ju M."/>
            <person name="Zhao R."/>
            <person name="Li G."/>
            <person name="Mu C."/>
            <person name="Tian Q."/>
            <person name="Mei H."/>
            <person name="Zhang T."/>
            <person name="Gao T."/>
            <person name="Zhang H."/>
        </authorList>
    </citation>
    <scope>NUCLEOTIDE SEQUENCE</scope>
    <source>
        <strain evidence="3">3651</strain>
    </source>
</reference>
<dbReference type="Pfam" id="PF22936">
    <property type="entry name" value="Pol_BBD"/>
    <property type="match status" value="1"/>
</dbReference>
<sequence length="166" mass="18312">MSSIIEEEMRLEEGPNHKKSECRSFKRDQKNGTVKADTIDLKKKDEKNTTVVATNELDDVFLIGEDKYLNIANDGCSWIVDSGAPFHVTPHQEFFSSYQDGDFGTVKMGNQISTKIVGMGNVILVTNTGCELVLKDVRHVPDIRLNLISAGKLNDAGYVNSFGAGK</sequence>
<accession>A0AAE1XPQ9</accession>
<feature type="compositionally biased region" description="Basic and acidic residues" evidence="1">
    <location>
        <begin position="7"/>
        <end position="30"/>
    </location>
</feature>